<evidence type="ECO:0000256" key="1">
    <source>
        <dbReference type="SAM" id="MobiDB-lite"/>
    </source>
</evidence>
<name>A0A2P4Z3U3_9CRYT</name>
<dbReference type="PANTHER" id="PTHR22684:SF0">
    <property type="entry name" value="RIBOSOME QUALITY CONTROL COMPLEX SUBUNIT TCF25"/>
    <property type="match status" value="1"/>
</dbReference>
<gene>
    <name evidence="2" type="ORF">CmeUKMEL1_13930</name>
</gene>
<dbReference type="AlphaFoldDB" id="A0A2P4Z3U3"/>
<protein>
    <submittedName>
        <fullName evidence="2">Transcriptional repressor TCF25 family protein</fullName>
    </submittedName>
</protein>
<dbReference type="VEuPathDB" id="CryptoDB:CmeUKMEL1_13930"/>
<dbReference type="Proteomes" id="UP000236928">
    <property type="component" value="Unassembled WGS sequence"/>
</dbReference>
<keyword evidence="3" id="KW-1185">Reference proteome</keyword>
<dbReference type="OrthoDB" id="205993at2759"/>
<dbReference type="EMBL" id="JIBK01000047">
    <property type="protein sequence ID" value="POM84745.1"/>
    <property type="molecule type" value="Genomic_DNA"/>
</dbReference>
<dbReference type="PANTHER" id="PTHR22684">
    <property type="entry name" value="NULP1-RELATED"/>
    <property type="match status" value="1"/>
</dbReference>
<dbReference type="Pfam" id="PF04910">
    <property type="entry name" value="Tcf25"/>
    <property type="match status" value="1"/>
</dbReference>
<comment type="caution">
    <text evidence="2">The sequence shown here is derived from an EMBL/GenBank/DDBJ whole genome shotgun (WGS) entry which is preliminary data.</text>
</comment>
<proteinExistence type="predicted"/>
<organism evidence="2 3">
    <name type="scientific">Cryptosporidium meleagridis</name>
    <dbReference type="NCBI Taxonomy" id="93969"/>
    <lineage>
        <taxon>Eukaryota</taxon>
        <taxon>Sar</taxon>
        <taxon>Alveolata</taxon>
        <taxon>Apicomplexa</taxon>
        <taxon>Conoidasida</taxon>
        <taxon>Coccidia</taxon>
        <taxon>Eucoccidiorida</taxon>
        <taxon>Eimeriorina</taxon>
        <taxon>Cryptosporidiidae</taxon>
        <taxon>Cryptosporidium</taxon>
    </lineage>
</organism>
<evidence type="ECO:0000313" key="2">
    <source>
        <dbReference type="EMBL" id="POM84745.1"/>
    </source>
</evidence>
<reference evidence="2 3" key="1">
    <citation type="submission" date="2014-04" db="EMBL/GenBank/DDBJ databases">
        <title>Comparative Genomics of Cryptosporidium Species.</title>
        <authorList>
            <person name="Silva J.C."/>
            <person name="Su Q."/>
            <person name="Chalmers R."/>
            <person name="Chibucos M.C."/>
            <person name="Elwin K."/>
            <person name="Godinez A."/>
            <person name="Guo F."/>
            <person name="Huynh K."/>
            <person name="Orvis J."/>
            <person name="Ott S."/>
            <person name="Sadzewicz L."/>
            <person name="Sengamalay N."/>
            <person name="Shetty A."/>
            <person name="Sun M."/>
            <person name="Tallon L."/>
            <person name="Xiao L."/>
            <person name="Zhang H."/>
            <person name="Fraser C.M."/>
            <person name="Zhu G."/>
            <person name="Kissinger J."/>
            <person name="Widmer G."/>
        </authorList>
    </citation>
    <scope>NUCLEOTIDE SEQUENCE [LARGE SCALE GENOMIC DNA]</scope>
    <source>
        <strain evidence="2 3">UKMEL1</strain>
    </source>
</reference>
<feature type="region of interest" description="Disordered" evidence="1">
    <location>
        <begin position="62"/>
        <end position="83"/>
    </location>
</feature>
<dbReference type="GO" id="GO:1990112">
    <property type="term" value="C:RQC complex"/>
    <property type="evidence" value="ECO:0007669"/>
    <property type="project" value="TreeGrafter"/>
</dbReference>
<dbReference type="InterPro" id="IPR006994">
    <property type="entry name" value="TCF25/Rqc1"/>
</dbReference>
<accession>A0A2P4Z3U3</accession>
<evidence type="ECO:0000313" key="3">
    <source>
        <dbReference type="Proteomes" id="UP000236928"/>
    </source>
</evidence>
<sequence>MVSKQFKRLLEEKKELELNTEGLCNNSFNDFSNVSCRNSFNALVSHDEEVILSDDYVQPKKYPTPENAEHYKKQKKKNKKKGNKKLFNETFESSIPNKDSRCCLTMNKKYFNCENEICSIFGNEAVKFGNKSNSRNFNAKNSHLNIRHYFISCDSQWPHLNREESGLIMKFIEEKNEFSISFDIKYIKNKELLDILIDSMLLDEIYIFMEKNPFFFSGLIRLAEISTLRDEHEVAFKHLQKALYVFESSLHPSFSPFKYTNGLPNTAIKSSEIESRDIFIMLGYYMIALGNRGLFRTALEYCLLLISMDIIHDRFHSLLHLDYYAVLSSEFETLFQININFINQFRKYCTWNEKKIVLTNGKYGRITKRSFDSMPLYYILPNFAFGIPLALYIKHTKANSLNKEQLDIFYQQINDITIDQIISSKFDTNQIQKCSIYLIQSMLVFPEFVSLLKENIESSQIASGLSAWDKIYDILGDFPGEFDANSDSNENNLYPYLLVGKLLVEANMEKCKQIWKKPVYFSWVNACCDKIYNIISENAENSNLIKLFVSKRRNMLFECKFNVFRYLDVKKSEFSINPTLPSFFRDENPKSENFLESNSTVSRSVSLFSDPISLYFLSLLPWYTFDPNINDALSINLKEIVFQCLYSLKNYLNRSV</sequence>
<feature type="compositionally biased region" description="Basic residues" evidence="1">
    <location>
        <begin position="72"/>
        <end position="83"/>
    </location>
</feature>